<evidence type="ECO:0000313" key="4">
    <source>
        <dbReference type="EnsemblMetazoa" id="G21093.14:cds"/>
    </source>
</evidence>
<dbReference type="InterPro" id="IPR000683">
    <property type="entry name" value="Gfo/Idh/MocA-like_OxRdtase_N"/>
</dbReference>
<dbReference type="SUPFAM" id="SSF51735">
    <property type="entry name" value="NAD(P)-binding Rossmann-fold domains"/>
    <property type="match status" value="1"/>
</dbReference>
<dbReference type="GO" id="GO:0000166">
    <property type="term" value="F:nucleotide binding"/>
    <property type="evidence" value="ECO:0007669"/>
    <property type="project" value="InterPro"/>
</dbReference>
<dbReference type="Gene3D" id="3.30.360.10">
    <property type="entry name" value="Dihydrodipicolinate Reductase, domain 2"/>
    <property type="match status" value="1"/>
</dbReference>
<keyword evidence="5" id="KW-1185">Reference proteome</keyword>
<organism evidence="4 5">
    <name type="scientific">Magallana gigas</name>
    <name type="common">Pacific oyster</name>
    <name type="synonym">Crassostrea gigas</name>
    <dbReference type="NCBI Taxonomy" id="29159"/>
    <lineage>
        <taxon>Eukaryota</taxon>
        <taxon>Metazoa</taxon>
        <taxon>Spiralia</taxon>
        <taxon>Lophotrochozoa</taxon>
        <taxon>Mollusca</taxon>
        <taxon>Bivalvia</taxon>
        <taxon>Autobranchia</taxon>
        <taxon>Pteriomorphia</taxon>
        <taxon>Ostreida</taxon>
        <taxon>Ostreoidea</taxon>
        <taxon>Ostreidae</taxon>
        <taxon>Magallana</taxon>
    </lineage>
</organism>
<dbReference type="GO" id="GO:0006740">
    <property type="term" value="P:NADPH regeneration"/>
    <property type="evidence" value="ECO:0007669"/>
    <property type="project" value="TreeGrafter"/>
</dbReference>
<dbReference type="SUPFAM" id="SSF55347">
    <property type="entry name" value="Glyceraldehyde-3-phosphate dehydrogenase-like, C-terminal domain"/>
    <property type="match status" value="1"/>
</dbReference>
<reference evidence="4" key="1">
    <citation type="submission" date="2022-08" db="UniProtKB">
        <authorList>
            <consortium name="EnsemblMetazoa"/>
        </authorList>
    </citation>
    <scope>IDENTIFICATION</scope>
    <source>
        <strain evidence="4">05x7-T-G4-1.051#20</strain>
    </source>
</reference>
<dbReference type="Pfam" id="PF02894">
    <property type="entry name" value="GFO_IDH_MocA_C"/>
    <property type="match status" value="1"/>
</dbReference>
<evidence type="ECO:0000259" key="3">
    <source>
        <dbReference type="Pfam" id="PF02894"/>
    </source>
</evidence>
<keyword evidence="1" id="KW-0560">Oxidoreductase</keyword>
<dbReference type="PANTHER" id="PTHR42840:SF3">
    <property type="entry name" value="BINDING ROSSMANN FOLD OXIDOREDUCTASE, PUTATIVE (AFU_ORTHOLOGUE AFUA_2G10240)-RELATED"/>
    <property type="match status" value="1"/>
</dbReference>
<protein>
    <recommendedName>
        <fullName evidence="6">Oxidoreductase yrbE</fullName>
    </recommendedName>
</protein>
<evidence type="ECO:0000313" key="5">
    <source>
        <dbReference type="Proteomes" id="UP000005408"/>
    </source>
</evidence>
<proteinExistence type="predicted"/>
<dbReference type="PANTHER" id="PTHR42840">
    <property type="entry name" value="NAD(P)-BINDING ROSSMANN-FOLD SUPERFAMILY PROTEIN-RELATED"/>
    <property type="match status" value="1"/>
</dbReference>
<evidence type="ECO:0000256" key="1">
    <source>
        <dbReference type="ARBA" id="ARBA00023002"/>
    </source>
</evidence>
<dbReference type="Proteomes" id="UP000005408">
    <property type="component" value="Unassembled WGS sequence"/>
</dbReference>
<feature type="domain" description="Gfo/Idh/MocA-like oxidoreductase N-terminal" evidence="2">
    <location>
        <begin position="46"/>
        <end position="169"/>
    </location>
</feature>
<dbReference type="Gene3D" id="3.40.50.720">
    <property type="entry name" value="NAD(P)-binding Rossmann-like Domain"/>
    <property type="match status" value="1"/>
</dbReference>
<sequence length="381" mass="42554">MPSAKIVFPLGKYSKTIPNTCQQNSIGETVVILHKLEMTSNQTLGAALVGVGRMGQVHLKSMIDSGRLNIRWLVDIPAQHGLMAELIKRHRLTGETEISDIESSQKVLSDPRVDVVIICTPTPSHYDIIKKALTAGKHVMCEKPLTLTVSETKDCYELAKKLKKILFCAYNRRFDKQFNTLYQRYKRGDIGNLRMVKFTSREDGPGKEYLQNNRSGIFLDMAIHDIDYVCWLVGERPSSVCAFGSISSDNSALYRSADDFDCVTAILNFPSGVMANMEDTRAARIGYEQKVEVLGTKGLIQTRNMKASELYSITQNSCQSEALLRSSEERYVDSFPTELNHFINSIEGKEENLVSAESCIIAMEVSEALSESLKTGSIVRL</sequence>
<dbReference type="InterPro" id="IPR004104">
    <property type="entry name" value="Gfo/Idh/MocA-like_OxRdtase_C"/>
</dbReference>
<evidence type="ECO:0008006" key="6">
    <source>
        <dbReference type="Google" id="ProtNLM"/>
    </source>
</evidence>
<dbReference type="EnsemblMetazoa" id="G21093.14">
    <property type="protein sequence ID" value="G21093.14:cds"/>
    <property type="gene ID" value="G21093"/>
</dbReference>
<evidence type="ECO:0000259" key="2">
    <source>
        <dbReference type="Pfam" id="PF01408"/>
    </source>
</evidence>
<dbReference type="GO" id="GO:0005737">
    <property type="term" value="C:cytoplasm"/>
    <property type="evidence" value="ECO:0007669"/>
    <property type="project" value="TreeGrafter"/>
</dbReference>
<dbReference type="InterPro" id="IPR036291">
    <property type="entry name" value="NAD(P)-bd_dom_sf"/>
</dbReference>
<dbReference type="GO" id="GO:0016491">
    <property type="term" value="F:oxidoreductase activity"/>
    <property type="evidence" value="ECO:0007669"/>
    <property type="project" value="UniProtKB-KW"/>
</dbReference>
<dbReference type="Pfam" id="PF01408">
    <property type="entry name" value="GFO_IDH_MocA"/>
    <property type="match status" value="1"/>
</dbReference>
<accession>A0A8W8JUY9</accession>
<feature type="domain" description="Gfo/Idh/MocA-like oxidoreductase C-terminal" evidence="3">
    <location>
        <begin position="187"/>
        <end position="380"/>
    </location>
</feature>
<name>A0A8W8JUY9_MAGGI</name>
<dbReference type="AlphaFoldDB" id="A0A8W8JUY9"/>